<name>A0A328E0R9_9ASTE</name>
<evidence type="ECO:0000313" key="1">
    <source>
        <dbReference type="EMBL" id="RAL51604.1"/>
    </source>
</evidence>
<reference evidence="1 2" key="1">
    <citation type="submission" date="2018-06" db="EMBL/GenBank/DDBJ databases">
        <title>The Genome of Cuscuta australis (Dodder) Provides Insight into the Evolution of Plant Parasitism.</title>
        <authorList>
            <person name="Liu H."/>
        </authorList>
    </citation>
    <scope>NUCLEOTIDE SEQUENCE [LARGE SCALE GENOMIC DNA]</scope>
    <source>
        <strain evidence="2">cv. Yunnan</strain>
        <tissue evidence="1">Vines</tissue>
    </source>
</reference>
<gene>
    <name evidence="1" type="ORF">DM860_011106</name>
</gene>
<evidence type="ECO:0000313" key="2">
    <source>
        <dbReference type="Proteomes" id="UP000249390"/>
    </source>
</evidence>
<organism evidence="1 2">
    <name type="scientific">Cuscuta australis</name>
    <dbReference type="NCBI Taxonomy" id="267555"/>
    <lineage>
        <taxon>Eukaryota</taxon>
        <taxon>Viridiplantae</taxon>
        <taxon>Streptophyta</taxon>
        <taxon>Embryophyta</taxon>
        <taxon>Tracheophyta</taxon>
        <taxon>Spermatophyta</taxon>
        <taxon>Magnoliopsida</taxon>
        <taxon>eudicotyledons</taxon>
        <taxon>Gunneridae</taxon>
        <taxon>Pentapetalae</taxon>
        <taxon>asterids</taxon>
        <taxon>lamiids</taxon>
        <taxon>Solanales</taxon>
        <taxon>Convolvulaceae</taxon>
        <taxon>Cuscuteae</taxon>
        <taxon>Cuscuta</taxon>
        <taxon>Cuscuta subgen. Grammica</taxon>
        <taxon>Cuscuta sect. Cleistogrammica</taxon>
    </lineage>
</organism>
<dbReference type="AlphaFoldDB" id="A0A328E0R9"/>
<dbReference type="EMBL" id="NQVE01000050">
    <property type="protein sequence ID" value="RAL51604.1"/>
    <property type="molecule type" value="Genomic_DNA"/>
</dbReference>
<sequence>MEVEWDVNLFAANDGCEVSNITESSSKRQRRSTSYSDGTLLVADKASFPNLQGLSLSDLLGLSDTDVLWNISYDACITISELKQKLVGIYLCSDCISLRKIKEVHEECRRIKYELDIVVVCCPYYTPLPPMLHMELIIGALAGLKVLGWWVFPFDNTVCHRLLGMCEVDSNEDDLFIVDPYGLPIIRDFGMEWYPFTRRNLVEKELQRITGLRLNSLLLLWTHASATLVEYIHTFDFSTTLLKNKIVVLYLYKEKEKFLVDELTAWYEKNIKRKHSNVVEVVAVSIDGGGTSDKYFMDKGWLVCPAHLSMSAKLCDEYFHPLCGPHEAVVAFGEDGMIQSMDASHILECQGPRFHGNLREEICREFDDAGFQYMRHYDYSFFREEWG</sequence>
<protein>
    <submittedName>
        <fullName evidence="1">Uncharacterized protein</fullName>
    </submittedName>
</protein>
<accession>A0A328E0R9</accession>
<keyword evidence="2" id="KW-1185">Reference proteome</keyword>
<comment type="caution">
    <text evidence="1">The sequence shown here is derived from an EMBL/GenBank/DDBJ whole genome shotgun (WGS) entry which is preliminary data.</text>
</comment>
<proteinExistence type="predicted"/>
<dbReference type="Proteomes" id="UP000249390">
    <property type="component" value="Unassembled WGS sequence"/>
</dbReference>